<organism evidence="1 2">
    <name type="scientific">Limnobacter litoralis</name>
    <dbReference type="NCBI Taxonomy" id="481366"/>
    <lineage>
        <taxon>Bacteria</taxon>
        <taxon>Pseudomonadati</taxon>
        <taxon>Pseudomonadota</taxon>
        <taxon>Betaproteobacteria</taxon>
        <taxon>Burkholderiales</taxon>
        <taxon>Burkholderiaceae</taxon>
        <taxon>Limnobacter</taxon>
    </lineage>
</organism>
<keyword evidence="2" id="KW-1185">Reference proteome</keyword>
<evidence type="ECO:0000313" key="2">
    <source>
        <dbReference type="Proteomes" id="UP001156664"/>
    </source>
</evidence>
<evidence type="ECO:0000313" key="1">
    <source>
        <dbReference type="EMBL" id="GLR27690.1"/>
    </source>
</evidence>
<sequence length="152" mass="16216">MLTATFAGPVQAAIFVGYTGKQWANDYGVVTGTCQADQLAKATEANTAADPLTATLKIGPPMNRLLGEKSPQSSDLPIDSACFGHALELVPAGQRIHWVNPISGSIVHLILGNTSDTCRMFSGVTITTNEKKTFRGLACSREHGVWMVKKVQ</sequence>
<gene>
    <name evidence="1" type="ORF">GCM10007875_27820</name>
</gene>
<dbReference type="Proteomes" id="UP001156664">
    <property type="component" value="Unassembled WGS sequence"/>
</dbReference>
<accession>A0ABQ5YWB7</accession>
<reference evidence="2" key="1">
    <citation type="journal article" date="2019" name="Int. J. Syst. Evol. Microbiol.">
        <title>The Global Catalogue of Microorganisms (GCM) 10K type strain sequencing project: providing services to taxonomists for standard genome sequencing and annotation.</title>
        <authorList>
            <consortium name="The Broad Institute Genomics Platform"/>
            <consortium name="The Broad Institute Genome Sequencing Center for Infectious Disease"/>
            <person name="Wu L."/>
            <person name="Ma J."/>
        </authorList>
    </citation>
    <scope>NUCLEOTIDE SEQUENCE [LARGE SCALE GENOMIC DNA]</scope>
    <source>
        <strain evidence="2">NBRC 105857</strain>
    </source>
</reference>
<protein>
    <recommendedName>
        <fullName evidence="3">Surface antigen domain-containing protein</fullName>
    </recommendedName>
</protein>
<comment type="caution">
    <text evidence="1">The sequence shown here is derived from an EMBL/GenBank/DDBJ whole genome shotgun (WGS) entry which is preliminary data.</text>
</comment>
<proteinExistence type="predicted"/>
<dbReference type="EMBL" id="BSOJ01000038">
    <property type="protein sequence ID" value="GLR27690.1"/>
    <property type="molecule type" value="Genomic_DNA"/>
</dbReference>
<evidence type="ECO:0008006" key="3">
    <source>
        <dbReference type="Google" id="ProtNLM"/>
    </source>
</evidence>
<dbReference type="RefSeq" id="WP_284282548.1">
    <property type="nucleotide sequence ID" value="NZ_BSOJ01000038.1"/>
</dbReference>
<name>A0ABQ5YWB7_9BURK</name>